<dbReference type="PANTHER" id="PTHR11679">
    <property type="entry name" value="VESICLE PROTEIN SORTING-ASSOCIATED"/>
    <property type="match status" value="1"/>
</dbReference>
<dbReference type="EMBL" id="JANBQD010000057">
    <property type="protein sequence ID" value="KAJ1990037.1"/>
    <property type="molecule type" value="Genomic_DNA"/>
</dbReference>
<organism evidence="2 3">
    <name type="scientific">Coemansia umbellata</name>
    <dbReference type="NCBI Taxonomy" id="1424467"/>
    <lineage>
        <taxon>Eukaryota</taxon>
        <taxon>Fungi</taxon>
        <taxon>Fungi incertae sedis</taxon>
        <taxon>Zoopagomycota</taxon>
        <taxon>Kickxellomycotina</taxon>
        <taxon>Kickxellomycetes</taxon>
        <taxon>Kickxellales</taxon>
        <taxon>Kickxellaceae</taxon>
        <taxon>Coemansia</taxon>
    </lineage>
</organism>
<dbReference type="Proteomes" id="UP001151295">
    <property type="component" value="Unassembled WGS sequence"/>
</dbReference>
<evidence type="ECO:0000313" key="3">
    <source>
        <dbReference type="Proteomes" id="UP001151295"/>
    </source>
</evidence>
<comment type="similarity">
    <text evidence="1">Belongs to the STXBP/unc-18/SEC1 family.</text>
</comment>
<reference evidence="2" key="1">
    <citation type="submission" date="2022-07" db="EMBL/GenBank/DDBJ databases">
        <title>Phylogenomic reconstructions and comparative analyses of Kickxellomycotina fungi.</title>
        <authorList>
            <person name="Reynolds N.K."/>
            <person name="Stajich J.E."/>
            <person name="Barry K."/>
            <person name="Grigoriev I.V."/>
            <person name="Crous P."/>
            <person name="Smith M.E."/>
        </authorList>
    </citation>
    <scope>NUCLEOTIDE SEQUENCE</scope>
    <source>
        <strain evidence="2">BCRC 34882</strain>
    </source>
</reference>
<dbReference type="Gene3D" id="3.40.50.1910">
    <property type="match status" value="1"/>
</dbReference>
<dbReference type="InterPro" id="IPR043127">
    <property type="entry name" value="Sec-1-like_dom3a"/>
</dbReference>
<keyword evidence="3" id="KW-1185">Reference proteome</keyword>
<gene>
    <name evidence="2" type="primary">sec1_1</name>
    <name evidence="2" type="ORF">EDC05_004299</name>
</gene>
<name>A0ABQ8PIQ0_9FUNG</name>
<dbReference type="InterPro" id="IPR001619">
    <property type="entry name" value="Sec1-like"/>
</dbReference>
<protein>
    <submittedName>
        <fullName evidence="2">Syntaxin binding protein 1</fullName>
    </submittedName>
</protein>
<dbReference type="SUPFAM" id="SSF56815">
    <property type="entry name" value="Sec1/munc18-like (SM) proteins"/>
    <property type="match status" value="1"/>
</dbReference>
<evidence type="ECO:0000313" key="2">
    <source>
        <dbReference type="EMBL" id="KAJ1990037.1"/>
    </source>
</evidence>
<dbReference type="InterPro" id="IPR043154">
    <property type="entry name" value="Sec-1-like_dom1"/>
</dbReference>
<dbReference type="Pfam" id="PF00995">
    <property type="entry name" value="Sec1"/>
    <property type="match status" value="1"/>
</dbReference>
<dbReference type="Gene3D" id="3.90.830.10">
    <property type="entry name" value="Syntaxin Binding Protein 1, Chain A, domain 2"/>
    <property type="match status" value="1"/>
</dbReference>
<comment type="caution">
    <text evidence="2">The sequence shown here is derived from an EMBL/GenBank/DDBJ whole genome shotgun (WGS) entry which is preliminary data.</text>
</comment>
<dbReference type="Gene3D" id="3.40.50.2060">
    <property type="match status" value="1"/>
</dbReference>
<dbReference type="InterPro" id="IPR027482">
    <property type="entry name" value="Sec1-like_dom2"/>
</dbReference>
<sequence length="355" mass="39800">MEPSSDANTQQSLFGLLRKSIISAISATVALNKWRVVVVDKPSLKIISSVIKMHEILEQNVMSVQLITRSRQPYPDVEAIYILVPCADSVSRMIDDYKSDLEQPTMERSKYARAHLFFTGALPDSLLSLLSQSPAAPYIKGIGELFVEYNPIESRVFLTTPSEQPFYALYSPHSANMIHRDLDAASDRCLSVLALLGIKPYIRYYRPGQPPSTNSVGYPGIAKTMGELLQQKLDDYYSREKITTENKQEQFDDVSPSVVIVLDRSIDMYAPLVHEFTYQAVVHDLIDLEDGTKYAYEIETKTGETRQVSATLGEQTDLLWHQLKHLHIGHVAQVLADQFSKLIEKSSGVKAASEA</sequence>
<evidence type="ECO:0000256" key="1">
    <source>
        <dbReference type="ARBA" id="ARBA00009884"/>
    </source>
</evidence>
<proteinExistence type="inferred from homology"/>
<accession>A0ABQ8PIQ0</accession>
<dbReference type="InterPro" id="IPR036045">
    <property type="entry name" value="Sec1-like_sf"/>
</dbReference>